<dbReference type="EMBL" id="KE504163">
    <property type="protein sequence ID" value="EPS98705.1"/>
    <property type="molecule type" value="Genomic_DNA"/>
</dbReference>
<dbReference type="AlphaFoldDB" id="S8FAT9"/>
<feature type="domain" description="CHAT" evidence="2">
    <location>
        <begin position="401"/>
        <end position="681"/>
    </location>
</feature>
<gene>
    <name evidence="3" type="ORF">FOMPIDRAFT_1061241</name>
</gene>
<dbReference type="OrthoDB" id="3261813at2759"/>
<feature type="region of interest" description="Disordered" evidence="1">
    <location>
        <begin position="12"/>
        <end position="46"/>
    </location>
</feature>
<evidence type="ECO:0000256" key="1">
    <source>
        <dbReference type="SAM" id="MobiDB-lite"/>
    </source>
</evidence>
<reference evidence="3 4" key="1">
    <citation type="journal article" date="2012" name="Science">
        <title>The Paleozoic origin of enzymatic lignin decomposition reconstructed from 31 fungal genomes.</title>
        <authorList>
            <person name="Floudas D."/>
            <person name="Binder M."/>
            <person name="Riley R."/>
            <person name="Barry K."/>
            <person name="Blanchette R.A."/>
            <person name="Henrissat B."/>
            <person name="Martinez A.T."/>
            <person name="Otillar R."/>
            <person name="Spatafora J.W."/>
            <person name="Yadav J.S."/>
            <person name="Aerts A."/>
            <person name="Benoit I."/>
            <person name="Boyd A."/>
            <person name="Carlson A."/>
            <person name="Copeland A."/>
            <person name="Coutinho P.M."/>
            <person name="de Vries R.P."/>
            <person name="Ferreira P."/>
            <person name="Findley K."/>
            <person name="Foster B."/>
            <person name="Gaskell J."/>
            <person name="Glotzer D."/>
            <person name="Gorecki P."/>
            <person name="Heitman J."/>
            <person name="Hesse C."/>
            <person name="Hori C."/>
            <person name="Igarashi K."/>
            <person name="Jurgens J.A."/>
            <person name="Kallen N."/>
            <person name="Kersten P."/>
            <person name="Kohler A."/>
            <person name="Kuees U."/>
            <person name="Kumar T.K.A."/>
            <person name="Kuo A."/>
            <person name="LaButti K."/>
            <person name="Larrondo L.F."/>
            <person name="Lindquist E."/>
            <person name="Ling A."/>
            <person name="Lombard V."/>
            <person name="Lucas S."/>
            <person name="Lundell T."/>
            <person name="Martin R."/>
            <person name="McLaughlin D.J."/>
            <person name="Morgenstern I."/>
            <person name="Morin E."/>
            <person name="Murat C."/>
            <person name="Nagy L.G."/>
            <person name="Nolan M."/>
            <person name="Ohm R.A."/>
            <person name="Patyshakuliyeva A."/>
            <person name="Rokas A."/>
            <person name="Ruiz-Duenas F.J."/>
            <person name="Sabat G."/>
            <person name="Salamov A."/>
            <person name="Samejima M."/>
            <person name="Schmutz J."/>
            <person name="Slot J.C."/>
            <person name="St John F."/>
            <person name="Stenlid J."/>
            <person name="Sun H."/>
            <person name="Sun S."/>
            <person name="Syed K."/>
            <person name="Tsang A."/>
            <person name="Wiebenga A."/>
            <person name="Young D."/>
            <person name="Pisabarro A."/>
            <person name="Eastwood D.C."/>
            <person name="Martin F."/>
            <person name="Cullen D."/>
            <person name="Grigoriev I.V."/>
            <person name="Hibbett D.S."/>
        </authorList>
    </citation>
    <scope>NUCLEOTIDE SEQUENCE</scope>
    <source>
        <strain evidence="4">FP-58527</strain>
    </source>
</reference>
<dbReference type="InterPro" id="IPR024983">
    <property type="entry name" value="CHAT_dom"/>
</dbReference>
<keyword evidence="4" id="KW-1185">Reference proteome</keyword>
<dbReference type="HOGENOM" id="CLU_001305_5_0_1"/>
<proteinExistence type="predicted"/>
<evidence type="ECO:0000313" key="4">
    <source>
        <dbReference type="Proteomes" id="UP000015241"/>
    </source>
</evidence>
<evidence type="ECO:0000313" key="3">
    <source>
        <dbReference type="EMBL" id="EPS98705.1"/>
    </source>
</evidence>
<sequence length="682" mass="75278">MGNASGCMCARKCRAHESSPTEPEELSVTPSSKDAPATPAKSASSLDEDITRARDLLALSVAAEYSAIVNRMQHLHVLCLRLQERFQLVRRIADIEEVINIGHQIESLAIEVDHPYLTWFHHCIVRSDPDHNTMFPGSGRLSSWTNTSATDRFASAVYCADSARELREHRLAIRGYKLALLLADRCTILQFEIDLQREFLGRKDARRLASKAVACAIEAGDLEAAVEMAEQGRGRIWSGIRDYAYPLDHLIEVAPHLAETFRETCVHLEILSATQPDPEHDPFADVRPLQLQAALETWSTTLKEIRRLEGFSDMLRPKCFASLRRAAEDGPIILLNIDDSRSDAIIIQYDLSPDLVPLDTVRIAEILPSVTKAVEITASRARDAVMVSLDGSGGAITLKSALQRLWQHICKPVVEHLLELGIPEQSRIWWWLPGVMASLPIHAAGPYVDGERNLNDIFVLSYTPSLLALTRSRADMGNSVRGVKLLAFGQSDVLPKVTNELYNLRGIFGNRATVLVNDEATRERVIDQLTSSGEGGECTHFACHGFLNRVRALDSAFVMHDGHLTLQDLVQSTATIGIRHLAFLALCHSAAIGDADNAPDEFISLAAGVQVSGFRSVVGTLWPMADEDGPGFAQDVYTHLMRKGAHDFDPRDAAVALHLAAKALRDRGVPLERWCTFVHMGI</sequence>
<dbReference type="InParanoid" id="S8FAT9"/>
<name>S8FAT9_FOMSC</name>
<organism evidence="3 4">
    <name type="scientific">Fomitopsis schrenkii</name>
    <name type="common">Brown rot fungus</name>
    <dbReference type="NCBI Taxonomy" id="2126942"/>
    <lineage>
        <taxon>Eukaryota</taxon>
        <taxon>Fungi</taxon>
        <taxon>Dikarya</taxon>
        <taxon>Basidiomycota</taxon>
        <taxon>Agaricomycotina</taxon>
        <taxon>Agaricomycetes</taxon>
        <taxon>Polyporales</taxon>
        <taxon>Fomitopsis</taxon>
    </lineage>
</organism>
<dbReference type="Pfam" id="PF12770">
    <property type="entry name" value="CHAT"/>
    <property type="match status" value="1"/>
</dbReference>
<protein>
    <recommendedName>
        <fullName evidence="2">CHAT domain-containing protein</fullName>
    </recommendedName>
</protein>
<accession>S8FAT9</accession>
<evidence type="ECO:0000259" key="2">
    <source>
        <dbReference type="Pfam" id="PF12770"/>
    </source>
</evidence>
<dbReference type="Proteomes" id="UP000015241">
    <property type="component" value="Unassembled WGS sequence"/>
</dbReference>